<dbReference type="Pfam" id="PF00535">
    <property type="entry name" value="Glycos_transf_2"/>
    <property type="match status" value="1"/>
</dbReference>
<protein>
    <submittedName>
        <fullName evidence="2">Glycosyltransferase</fullName>
        <ecNumber evidence="2">2.4.-.-</ecNumber>
    </submittedName>
</protein>
<evidence type="ECO:0000313" key="3">
    <source>
        <dbReference type="Proteomes" id="UP001589844"/>
    </source>
</evidence>
<dbReference type="RefSeq" id="WP_390213756.1">
    <property type="nucleotide sequence ID" value="NZ_JBHLXJ010000016.1"/>
</dbReference>
<organism evidence="2 3">
    <name type="scientific">Undibacterium danionis</name>
    <dbReference type="NCBI Taxonomy" id="1812100"/>
    <lineage>
        <taxon>Bacteria</taxon>
        <taxon>Pseudomonadati</taxon>
        <taxon>Pseudomonadota</taxon>
        <taxon>Betaproteobacteria</taxon>
        <taxon>Burkholderiales</taxon>
        <taxon>Oxalobacteraceae</taxon>
        <taxon>Undibacterium</taxon>
    </lineage>
</organism>
<dbReference type="SUPFAM" id="SSF53448">
    <property type="entry name" value="Nucleotide-diphospho-sugar transferases"/>
    <property type="match status" value="1"/>
</dbReference>
<proteinExistence type="predicted"/>
<gene>
    <name evidence="2" type="ORF">ACFFJH_15150</name>
</gene>
<feature type="domain" description="Glycosyltransferase 2-like" evidence="1">
    <location>
        <begin position="526"/>
        <end position="646"/>
    </location>
</feature>
<dbReference type="EMBL" id="JBHLXJ010000016">
    <property type="protein sequence ID" value="MFC0351154.1"/>
    <property type="molecule type" value="Genomic_DNA"/>
</dbReference>
<reference evidence="2 3" key="1">
    <citation type="submission" date="2024-09" db="EMBL/GenBank/DDBJ databases">
        <authorList>
            <person name="Sun Q."/>
            <person name="Mori K."/>
        </authorList>
    </citation>
    <scope>NUCLEOTIDE SEQUENCE [LARGE SCALE GENOMIC DNA]</scope>
    <source>
        <strain evidence="2 3">CCM 8677</strain>
    </source>
</reference>
<keyword evidence="2" id="KW-0328">Glycosyltransferase</keyword>
<dbReference type="PANTHER" id="PTHR43179">
    <property type="entry name" value="RHAMNOSYLTRANSFERASE WBBL"/>
    <property type="match status" value="1"/>
</dbReference>
<dbReference type="PANTHER" id="PTHR43179:SF7">
    <property type="entry name" value="RHAMNOSYLTRANSFERASE WBBL"/>
    <property type="match status" value="1"/>
</dbReference>
<dbReference type="Proteomes" id="UP001589844">
    <property type="component" value="Unassembled WGS sequence"/>
</dbReference>
<dbReference type="InterPro" id="IPR001173">
    <property type="entry name" value="Glyco_trans_2-like"/>
</dbReference>
<name>A0ABV6IH41_9BURK</name>
<dbReference type="EC" id="2.4.-.-" evidence="2"/>
<accession>A0ABV6IH41</accession>
<keyword evidence="2" id="KW-0808">Transferase</keyword>
<sequence>MDKSTSPSPWHGAIDGMHNNLLYGWALNVLDPNARVVLEVCLNSEVIGSVIADVMRSDLATEIKALLSESSLHHSTFDFCHGFVADLGSAFQQQNGSLTVRVANIDVILPGAIDLQVPRKPPTALTSKVFSDSALCLLGWCIDSRDAAAHQEIKAFLGDSLIAQTKANLLHPALRSYDVGSHGFELNLPLELADGVEHLVRVTDALGNELNGSPVAVCCYATGGKTLIDPDREPVLAQLLESYERYLPRSLGMCSYKEWSSLFEVAPTNDLARKKALPKLRVGIMLCAGSFEQANSHATELTQALEDTLSSLAQQDIKPQIYLQSDWQNKPAKKPRQRALPSFSSMLQNALDDQCDVIACVRVGDTLLPHALSCALEGFTNPDTQIVYTDSECAGTPWFKPAWNPEYALASDYPLELMLVRCSVLEAYLNQKAMPSAQAQFAWEMLSAVWPQAESAIVHVPRVLYQQNSALSESEKQARTESAQLALQVLEPESRLLPQNPNTGTFSARRICRHLSQSERNTAVTLIIPTRDRVNLLSRCISTLQAHTDWPNLEIIVIDNDSVETKTKTYFQRIAKQGIKILSIPGVFNFATLNNQAVDVAKGEVIGLINNDIEALHDGWLDEIMSHLLRPGVGAVGAKLLWPNGMVQHGGVLLGVGNVAAHFGNRLADQDWGDHGRNQLLQQVSSVTAACLFLRKCDYLAVGGMDGDAFPVAFNDVDLCLKLRQLGKSIIWTPYAHLLHAESASRGHEDTPQKRARAEREINIFRQRWGACLLRDPAYHPSLNLDSHRHAFAGLALPPRDRSPRSAGLFKCD</sequence>
<comment type="caution">
    <text evidence="2">The sequence shown here is derived from an EMBL/GenBank/DDBJ whole genome shotgun (WGS) entry which is preliminary data.</text>
</comment>
<evidence type="ECO:0000259" key="1">
    <source>
        <dbReference type="Pfam" id="PF00535"/>
    </source>
</evidence>
<dbReference type="InterPro" id="IPR029044">
    <property type="entry name" value="Nucleotide-diphossugar_trans"/>
</dbReference>
<evidence type="ECO:0000313" key="2">
    <source>
        <dbReference type="EMBL" id="MFC0351154.1"/>
    </source>
</evidence>
<keyword evidence="3" id="KW-1185">Reference proteome</keyword>
<dbReference type="Gene3D" id="3.90.550.10">
    <property type="entry name" value="Spore Coat Polysaccharide Biosynthesis Protein SpsA, Chain A"/>
    <property type="match status" value="1"/>
</dbReference>
<dbReference type="GO" id="GO:0016757">
    <property type="term" value="F:glycosyltransferase activity"/>
    <property type="evidence" value="ECO:0007669"/>
    <property type="project" value="UniProtKB-KW"/>
</dbReference>